<dbReference type="InterPro" id="IPR029021">
    <property type="entry name" value="Prot-tyrosine_phosphatase-like"/>
</dbReference>
<sequence>MATPQNNPGLPSPPFFNIGNINNLRDAALAEGGLKTESGLLVRTGVLFRSADVSFLDREGWEKARKIGIAHVFDLRSKPEVEKGWKGITGEAANQEDVDIRLAREEGMKSAGVQRSWVPVFEDTDYSPERLAERYMHYVDESSQGFVQAYHDILMHAGPAYRTICQYLASLPSHTNDSTTTTGPAAGALIHCTAGKDRTGIFYGILLSFLGVPDDVVAAEYSLTEVGLAHMRESVVERLLQGPGFDVYMRKLMSDDAAANANGEFPPEILEKGKQAALRMMGARKESMLGGLEMVRKEWGSAEGYLRKVCGLDDGEVEGLREALLVGS</sequence>
<proteinExistence type="predicted"/>
<dbReference type="PANTHER" id="PTHR31126:SF1">
    <property type="entry name" value="TYROSINE SPECIFIC PROTEIN PHOSPHATASES DOMAIN-CONTAINING PROTEIN"/>
    <property type="match status" value="1"/>
</dbReference>
<dbReference type="InterPro" id="IPR000387">
    <property type="entry name" value="Tyr_Pase_dom"/>
</dbReference>
<feature type="domain" description="Tyrosine specific protein phosphatases" evidence="1">
    <location>
        <begin position="165"/>
        <end position="207"/>
    </location>
</feature>
<dbReference type="InterPro" id="IPR026893">
    <property type="entry name" value="Tyr/Ser_Pase_IphP-type"/>
</dbReference>
<dbReference type="EMBL" id="CAOQHR010000002">
    <property type="protein sequence ID" value="CAI6308466.1"/>
    <property type="molecule type" value="Genomic_DNA"/>
</dbReference>
<organism evidence="2 3">
    <name type="scientific">Periconia digitata</name>
    <dbReference type="NCBI Taxonomy" id="1303443"/>
    <lineage>
        <taxon>Eukaryota</taxon>
        <taxon>Fungi</taxon>
        <taxon>Dikarya</taxon>
        <taxon>Ascomycota</taxon>
        <taxon>Pezizomycotina</taxon>
        <taxon>Dothideomycetes</taxon>
        <taxon>Pleosporomycetidae</taxon>
        <taxon>Pleosporales</taxon>
        <taxon>Massarineae</taxon>
        <taxon>Periconiaceae</taxon>
        <taxon>Periconia</taxon>
    </lineage>
</organism>
<evidence type="ECO:0000313" key="3">
    <source>
        <dbReference type="Proteomes" id="UP001152607"/>
    </source>
</evidence>
<dbReference type="AlphaFoldDB" id="A0A9W4U622"/>
<name>A0A9W4U622_9PLEO</name>
<gene>
    <name evidence="2" type="ORF">PDIGIT_LOCUS3119</name>
</gene>
<keyword evidence="3" id="KW-1185">Reference proteome</keyword>
<dbReference type="PROSITE" id="PS50056">
    <property type="entry name" value="TYR_PHOSPHATASE_2"/>
    <property type="match status" value="1"/>
</dbReference>
<dbReference type="InterPro" id="IPR016130">
    <property type="entry name" value="Tyr_Pase_AS"/>
</dbReference>
<reference evidence="2" key="1">
    <citation type="submission" date="2023-01" db="EMBL/GenBank/DDBJ databases">
        <authorList>
            <person name="Van Ghelder C."/>
            <person name="Rancurel C."/>
        </authorList>
    </citation>
    <scope>NUCLEOTIDE SEQUENCE</scope>
    <source>
        <strain evidence="2">CNCM I-4278</strain>
    </source>
</reference>
<comment type="caution">
    <text evidence="2">The sequence shown here is derived from an EMBL/GenBank/DDBJ whole genome shotgun (WGS) entry which is preliminary data.</text>
</comment>
<evidence type="ECO:0000259" key="1">
    <source>
        <dbReference type="PROSITE" id="PS50056"/>
    </source>
</evidence>
<dbReference type="OrthoDB" id="449382at2759"/>
<dbReference type="Gene3D" id="3.90.190.10">
    <property type="entry name" value="Protein tyrosine phosphatase superfamily"/>
    <property type="match status" value="1"/>
</dbReference>
<protein>
    <recommendedName>
        <fullName evidence="1">Tyrosine specific protein phosphatases domain-containing protein</fullName>
    </recommendedName>
</protein>
<dbReference type="SUPFAM" id="SSF52799">
    <property type="entry name" value="(Phosphotyrosine protein) phosphatases II"/>
    <property type="match status" value="1"/>
</dbReference>
<evidence type="ECO:0000313" key="2">
    <source>
        <dbReference type="EMBL" id="CAI6308466.1"/>
    </source>
</evidence>
<accession>A0A9W4U622</accession>
<dbReference type="Proteomes" id="UP001152607">
    <property type="component" value="Unassembled WGS sequence"/>
</dbReference>
<dbReference type="Pfam" id="PF13350">
    <property type="entry name" value="Y_phosphatase3"/>
    <property type="match status" value="1"/>
</dbReference>
<dbReference type="PROSITE" id="PS00383">
    <property type="entry name" value="TYR_PHOSPHATASE_1"/>
    <property type="match status" value="1"/>
</dbReference>
<dbReference type="GO" id="GO:0004721">
    <property type="term" value="F:phosphoprotein phosphatase activity"/>
    <property type="evidence" value="ECO:0007669"/>
    <property type="project" value="InterPro"/>
</dbReference>
<dbReference type="PANTHER" id="PTHR31126">
    <property type="entry name" value="TYROSINE-PROTEIN PHOSPHATASE"/>
    <property type="match status" value="1"/>
</dbReference>